<comment type="similarity">
    <text evidence="1">Belongs to the formin homology family.</text>
</comment>
<comment type="caution">
    <text evidence="6">The sequence shown here is derived from an EMBL/GenBank/DDBJ whole genome shotgun (WGS) entry which is preliminary data.</text>
</comment>
<dbReference type="SUPFAM" id="SSF48371">
    <property type="entry name" value="ARM repeat"/>
    <property type="match status" value="1"/>
</dbReference>
<dbReference type="SMART" id="SM00498">
    <property type="entry name" value="FH2"/>
    <property type="match status" value="1"/>
</dbReference>
<dbReference type="Pfam" id="PF02181">
    <property type="entry name" value="FH2"/>
    <property type="match status" value="1"/>
</dbReference>
<dbReference type="SMART" id="SM01140">
    <property type="entry name" value="Drf_GBD"/>
    <property type="match status" value="1"/>
</dbReference>
<evidence type="ECO:0000256" key="1">
    <source>
        <dbReference type="ARBA" id="ARBA00023449"/>
    </source>
</evidence>
<dbReference type="InterPro" id="IPR011989">
    <property type="entry name" value="ARM-like"/>
</dbReference>
<dbReference type="GO" id="GO:0016477">
    <property type="term" value="P:cell migration"/>
    <property type="evidence" value="ECO:0007669"/>
    <property type="project" value="TreeGrafter"/>
</dbReference>
<dbReference type="GO" id="GO:0030866">
    <property type="term" value="P:cortical actin cytoskeleton organization"/>
    <property type="evidence" value="ECO:0007669"/>
    <property type="project" value="TreeGrafter"/>
</dbReference>
<feature type="compositionally biased region" description="Basic and acidic residues" evidence="2">
    <location>
        <begin position="9"/>
        <end position="20"/>
    </location>
</feature>
<dbReference type="PROSITE" id="PS51231">
    <property type="entry name" value="DAD"/>
    <property type="match status" value="1"/>
</dbReference>
<dbReference type="InterPro" id="IPR016024">
    <property type="entry name" value="ARM-type_fold"/>
</dbReference>
<dbReference type="PROSITE" id="PS51444">
    <property type="entry name" value="FH2"/>
    <property type="match status" value="1"/>
</dbReference>
<dbReference type="InterPro" id="IPR042201">
    <property type="entry name" value="FH2_Formin_sf"/>
</dbReference>
<dbReference type="InterPro" id="IPR043592">
    <property type="entry name" value="FMNL_animal"/>
</dbReference>
<name>A0AAN8GB81_PATCE</name>
<dbReference type="GO" id="GO:0031267">
    <property type="term" value="F:small GTPase binding"/>
    <property type="evidence" value="ECO:0007669"/>
    <property type="project" value="InterPro"/>
</dbReference>
<dbReference type="SMART" id="SM01139">
    <property type="entry name" value="Drf_FH3"/>
    <property type="match status" value="1"/>
</dbReference>
<dbReference type="PANTHER" id="PTHR45857">
    <property type="entry name" value="FORMIN-LIKE PROTEIN"/>
    <property type="match status" value="1"/>
</dbReference>
<dbReference type="Proteomes" id="UP001347796">
    <property type="component" value="Unassembled WGS sequence"/>
</dbReference>
<feature type="region of interest" description="Disordered" evidence="2">
    <location>
        <begin position="1"/>
        <end position="31"/>
    </location>
</feature>
<dbReference type="Gene3D" id="1.20.58.2220">
    <property type="entry name" value="Formin, FH2 domain"/>
    <property type="match status" value="1"/>
</dbReference>
<dbReference type="PANTHER" id="PTHR45857:SF4">
    <property type="entry name" value="FORMIN-LIKE PROTEIN"/>
    <property type="match status" value="1"/>
</dbReference>
<reference evidence="6 7" key="1">
    <citation type="submission" date="2024-01" db="EMBL/GenBank/DDBJ databases">
        <title>The genome of the rayed Mediterranean limpet Patella caerulea (Linnaeus, 1758).</title>
        <authorList>
            <person name="Anh-Thu Weber A."/>
            <person name="Halstead-Nussloch G."/>
        </authorList>
    </citation>
    <scope>NUCLEOTIDE SEQUENCE [LARGE SCALE GENOMIC DNA]</scope>
    <source>
        <strain evidence="6">AATW-2023a</strain>
        <tissue evidence="6">Whole specimen</tissue>
    </source>
</reference>
<dbReference type="PROSITE" id="PS51232">
    <property type="entry name" value="GBD_FH3"/>
    <property type="match status" value="1"/>
</dbReference>
<dbReference type="InterPro" id="IPR014768">
    <property type="entry name" value="GBD/FH3_dom"/>
</dbReference>
<feature type="compositionally biased region" description="Pro residues" evidence="2">
    <location>
        <begin position="495"/>
        <end position="528"/>
    </location>
</feature>
<evidence type="ECO:0000256" key="2">
    <source>
        <dbReference type="SAM" id="MobiDB-lite"/>
    </source>
</evidence>
<feature type="region of interest" description="Disordered" evidence="2">
    <location>
        <begin position="439"/>
        <end position="465"/>
    </location>
</feature>
<feature type="compositionally biased region" description="Basic and acidic residues" evidence="2">
    <location>
        <begin position="455"/>
        <end position="465"/>
    </location>
</feature>
<feature type="domain" description="DAD" evidence="3">
    <location>
        <begin position="965"/>
        <end position="998"/>
    </location>
</feature>
<dbReference type="GO" id="GO:0008360">
    <property type="term" value="P:regulation of cell shape"/>
    <property type="evidence" value="ECO:0007669"/>
    <property type="project" value="TreeGrafter"/>
</dbReference>
<proteinExistence type="inferred from homology"/>
<evidence type="ECO:0008006" key="8">
    <source>
        <dbReference type="Google" id="ProtNLM"/>
    </source>
</evidence>
<feature type="region of interest" description="Disordered" evidence="2">
    <location>
        <begin position="482"/>
        <end position="531"/>
    </location>
</feature>
<evidence type="ECO:0000313" key="6">
    <source>
        <dbReference type="EMBL" id="KAK6165836.1"/>
    </source>
</evidence>
<dbReference type="Pfam" id="PF06367">
    <property type="entry name" value="Drf_FH3"/>
    <property type="match status" value="1"/>
</dbReference>
<dbReference type="InterPro" id="IPR015425">
    <property type="entry name" value="FH2_Formin"/>
</dbReference>
<protein>
    <recommendedName>
        <fullName evidence="8">Formin-like protein</fullName>
    </recommendedName>
</protein>
<accession>A0AAN8GB81</accession>
<gene>
    <name evidence="6" type="ORF">SNE40_022673</name>
</gene>
<organism evidence="6 7">
    <name type="scientific">Patella caerulea</name>
    <name type="common">Rayed Mediterranean limpet</name>
    <dbReference type="NCBI Taxonomy" id="87958"/>
    <lineage>
        <taxon>Eukaryota</taxon>
        <taxon>Metazoa</taxon>
        <taxon>Spiralia</taxon>
        <taxon>Lophotrochozoa</taxon>
        <taxon>Mollusca</taxon>
        <taxon>Gastropoda</taxon>
        <taxon>Patellogastropoda</taxon>
        <taxon>Patelloidea</taxon>
        <taxon>Patellidae</taxon>
        <taxon>Patella</taxon>
    </lineage>
</organism>
<dbReference type="Pfam" id="PF06371">
    <property type="entry name" value="Drf_GBD"/>
    <property type="match status" value="2"/>
</dbReference>
<dbReference type="GO" id="GO:0051015">
    <property type="term" value="F:actin filament binding"/>
    <property type="evidence" value="ECO:0007669"/>
    <property type="project" value="TreeGrafter"/>
</dbReference>
<feature type="domain" description="FH2" evidence="5">
    <location>
        <begin position="537"/>
        <end position="934"/>
    </location>
</feature>
<dbReference type="AlphaFoldDB" id="A0AAN8GB81"/>
<dbReference type="InterPro" id="IPR014767">
    <property type="entry name" value="DAD_dom"/>
</dbReference>
<dbReference type="EMBL" id="JAZGQO010000021">
    <property type="protein sequence ID" value="KAK6165836.1"/>
    <property type="molecule type" value="Genomic_DNA"/>
</dbReference>
<dbReference type="SUPFAM" id="SSF101447">
    <property type="entry name" value="Formin homology 2 domain (FH2 domain)"/>
    <property type="match status" value="1"/>
</dbReference>
<feature type="domain" description="GBD/FH3" evidence="4">
    <location>
        <begin position="27"/>
        <end position="462"/>
    </location>
</feature>
<feature type="compositionally biased region" description="Polar residues" evidence="2">
    <location>
        <begin position="439"/>
        <end position="454"/>
    </location>
</feature>
<evidence type="ECO:0000313" key="7">
    <source>
        <dbReference type="Proteomes" id="UP001347796"/>
    </source>
</evidence>
<dbReference type="InterPro" id="IPR010472">
    <property type="entry name" value="FH3_dom"/>
</dbReference>
<sequence length="1011" mass="116282">MKRMGNSESSHELHRPEQRKASMPIRLPMPDTSELERRFTKVLASMDLPPDKARVLKNYDDEKKWDLICDQERVHAKDAPHVYLDKLRTYLDPKATRSSRLFVNIPVPTVIKRKILGDSTSTQVLRDLEISLRTNHIEWVREFLSEDNQGLDVLVDYLSFTQVVMRKEQLLNKDKSASLDSGLTISPKSPISRLRRSNTLGSARGIKYSSKLNMGEARDDVHVCIMCLRAIMNHQYGFNLVIAHKHAINCIALSLNHRSLRTKALVLELLAAVCLVSGGHEIILSAFDNFKEVCGERHRFETLMEYFRNYEEFHIDFMVACMQFVNIVVHSVENMNFRVHLQYEFTQIGLDDYLEKLRQTESDRLAVQVHAYLDNMIDVANLLEDSETKTEALEKVAELEDEISHISEKLQEVEEEAMTKTVELEKQLSEANRELEELQQLTSHQESEMNTLRKTLSEKDEENLKRQSLLDSKLVELEQIRQGVIPGPPEGSTTLPPPPPVMAPPPPPPPPPPGPSSAPPPPPPPNPAIPNMSAMTIKRKIQTKYRLPILNWTPLKPQQVKGTIFSELDDEKLYSVIDFLEFEEIFRLGPAGPMRTSENGTPKLLKKNRVPQTISLLEPNRLRNIAITRRKMDMGNDEIVKAIHGLDLKRISLDMVDILLTILPNDQEMKAYREYEKARKQIDLLSDEDKFMLQLAKVERLSQKLTIMSFVGNFYDSLHHLQPQVNAIIAASMSLRNSQKLRKMMEIILAFGNYMNSSKRGAAYGFKLQSLDMLIDTKSGDKKVTLMHFLVQTIQDKFPDVINFDSELRFIDKAALVSMENITTDIHELEKGFTLTKKEFQARKDSRDAPTLLKDFLANSEDKFHKLETDVKTAQDAYKRVVEYYGENCRTMSPTTFFSQFVRFVNGFKQAVLDNERRKKLEFGIPEAINKVNKPKAKKITQEAMVSELKNRNRQIKEKKLLNKDEVYHGALEDILLDLKNEPYRRADAVRRSQRRRVENLVQVPTRSEAF</sequence>
<dbReference type="GO" id="GO:0005829">
    <property type="term" value="C:cytosol"/>
    <property type="evidence" value="ECO:0007669"/>
    <property type="project" value="TreeGrafter"/>
</dbReference>
<evidence type="ECO:0000259" key="3">
    <source>
        <dbReference type="PROSITE" id="PS51231"/>
    </source>
</evidence>
<dbReference type="Gene3D" id="1.25.10.10">
    <property type="entry name" value="Leucine-rich Repeat Variant"/>
    <property type="match status" value="1"/>
</dbReference>
<evidence type="ECO:0000259" key="4">
    <source>
        <dbReference type="PROSITE" id="PS51232"/>
    </source>
</evidence>
<keyword evidence="7" id="KW-1185">Reference proteome</keyword>
<evidence type="ECO:0000259" key="5">
    <source>
        <dbReference type="PROSITE" id="PS51444"/>
    </source>
</evidence>
<dbReference type="InterPro" id="IPR010473">
    <property type="entry name" value="GTPase-bd"/>
</dbReference>